<dbReference type="PRINTS" id="PR00368">
    <property type="entry name" value="FADPNR"/>
</dbReference>
<sequence>MKFVEGSEIRDTRAPEGPIEERWEKRKFAAKLVNPANKRKLNVIVVGTGLAGGSAAATLGELGYNVKSFCYQDSPRRAHSIAAQGGINAAKNYRGDGDSIYRLFYDTVKGGDFRARESNVYRLAQVSVNIIDQAVAQGVPFAREYGGLLDTRSFGGAQVSRTFYARGQTGQQLLLGAYQALERQVAAGTVQMFTRHEMLDLIVADGRARGIIVRDMVTGEIERHVADAVVLATGGYGNVFFLSTNAKGCNTTAIWRAHERGAYFANPCYTQIHPTCIPVSGEYQSKLTLMSESLRNDGRVWVPLRKGDDRAPGDIPEDERDYYLERIYPAFGNLVPRDIASRAAKNVCDEGRGVGPGGLGVYLDFRDAINRLGRDAVEKKYGNLFEMYERITGENPYDVPMRIYPAVHYTMGGLWVDYDLQSTIPGLFVIGEANFSDHGANRLGASALMQGLADGYFVLPTTIGDYLAAGPFGEVDEEAVAEAELKVRSRIERLLAVNGTRTPDSFHRELGRLMWDHCGMERTEESLRKALERIPELRKEFWENVKVSGTAEELNQVLEKAGRVADFFDLAELMCLDALVRTESCGGHFRAESQDADGEALRDDEHFAHVSAWEYSPEGVPVLHKEPLEYEYVKMTQRSYK</sequence>
<dbReference type="InterPro" id="IPR011280">
    <property type="entry name" value="Succ_DH/Fum_Rdt_flav_su"/>
</dbReference>
<evidence type="ECO:0000256" key="2">
    <source>
        <dbReference type="ARBA" id="ARBA00023002"/>
    </source>
</evidence>
<protein>
    <submittedName>
        <fullName evidence="5">Succinate dehydrogenase / fumarate reductase flavoprotein subunit</fullName>
        <ecNumber evidence="5">1.3.5.1</ecNumber>
        <ecNumber evidence="5">1.3.5.4</ecNumber>
    </submittedName>
</protein>
<evidence type="ECO:0000313" key="5">
    <source>
        <dbReference type="EMBL" id="MCP2348469.1"/>
    </source>
</evidence>
<dbReference type="EMBL" id="JAMZEC010000001">
    <property type="protein sequence ID" value="MCP2348469.1"/>
    <property type="molecule type" value="Genomic_DNA"/>
</dbReference>
<dbReference type="GO" id="GO:0008177">
    <property type="term" value="F:succinate dehydrogenase (quinone) activity"/>
    <property type="evidence" value="ECO:0007669"/>
    <property type="project" value="UniProtKB-EC"/>
</dbReference>
<dbReference type="Proteomes" id="UP001320766">
    <property type="component" value="Unassembled WGS sequence"/>
</dbReference>
<feature type="domain" description="Fumarate reductase/succinate dehydrogenase flavoprotein-like C-terminal" evidence="4">
    <location>
        <begin position="507"/>
        <end position="640"/>
    </location>
</feature>
<dbReference type="SUPFAM" id="SSF51905">
    <property type="entry name" value="FAD/NAD(P)-binding domain"/>
    <property type="match status" value="1"/>
</dbReference>
<evidence type="ECO:0000313" key="6">
    <source>
        <dbReference type="Proteomes" id="UP001320766"/>
    </source>
</evidence>
<proteinExistence type="predicted"/>
<dbReference type="InterPro" id="IPR030664">
    <property type="entry name" value="SdhA/FrdA/AprA"/>
</dbReference>
<organism evidence="5 6">
    <name type="scientific">Nonomuraea roseoviolacea subsp. carminata</name>
    <dbReference type="NCBI Taxonomy" id="160689"/>
    <lineage>
        <taxon>Bacteria</taxon>
        <taxon>Bacillati</taxon>
        <taxon>Actinomycetota</taxon>
        <taxon>Actinomycetes</taxon>
        <taxon>Streptosporangiales</taxon>
        <taxon>Streptosporangiaceae</taxon>
        <taxon>Nonomuraea</taxon>
    </lineage>
</organism>
<reference evidence="5 6" key="1">
    <citation type="submission" date="2022-06" db="EMBL/GenBank/DDBJ databases">
        <title>Sequencing the genomes of 1000 actinobacteria strains.</title>
        <authorList>
            <person name="Klenk H.-P."/>
        </authorList>
    </citation>
    <scope>NUCLEOTIDE SEQUENCE [LARGE SCALE GENOMIC DNA]</scope>
    <source>
        <strain evidence="5 6">DSM 44170</strain>
    </source>
</reference>
<feature type="domain" description="FAD-dependent oxidoreductase 2 FAD-binding" evidence="3">
    <location>
        <begin position="43"/>
        <end position="448"/>
    </location>
</feature>
<evidence type="ECO:0000259" key="4">
    <source>
        <dbReference type="Pfam" id="PF02910"/>
    </source>
</evidence>
<keyword evidence="6" id="KW-1185">Reference proteome</keyword>
<keyword evidence="1" id="KW-0285">Flavoprotein</keyword>
<dbReference type="InterPro" id="IPR036188">
    <property type="entry name" value="FAD/NAD-bd_sf"/>
</dbReference>
<gene>
    <name evidence="5" type="ORF">HD595_004591</name>
</gene>
<dbReference type="NCBIfam" id="NF005749">
    <property type="entry name" value="PRK07573.1"/>
    <property type="match status" value="1"/>
</dbReference>
<dbReference type="Pfam" id="PF00890">
    <property type="entry name" value="FAD_binding_2"/>
    <property type="match status" value="1"/>
</dbReference>
<evidence type="ECO:0000256" key="1">
    <source>
        <dbReference type="ARBA" id="ARBA00022630"/>
    </source>
</evidence>
<dbReference type="SUPFAM" id="SSF56425">
    <property type="entry name" value="Succinate dehydrogenase/fumarate reductase flavoprotein, catalytic domain"/>
    <property type="match status" value="1"/>
</dbReference>
<dbReference type="EC" id="1.3.5.4" evidence="5"/>
<dbReference type="NCBIfam" id="TIGR01811">
    <property type="entry name" value="sdhA_Bsu"/>
    <property type="match status" value="1"/>
</dbReference>
<comment type="caution">
    <text evidence="5">The sequence shown here is derived from an EMBL/GenBank/DDBJ whole genome shotgun (WGS) entry which is preliminary data.</text>
</comment>
<dbReference type="RefSeq" id="WP_253772240.1">
    <property type="nucleotide sequence ID" value="NZ_BAAAVE010000049.1"/>
</dbReference>
<dbReference type="PANTHER" id="PTHR11632">
    <property type="entry name" value="SUCCINATE DEHYDROGENASE 2 FLAVOPROTEIN SUBUNIT"/>
    <property type="match status" value="1"/>
</dbReference>
<dbReference type="InterPro" id="IPR027477">
    <property type="entry name" value="Succ_DH/fumarate_Rdtase_cat_sf"/>
</dbReference>
<dbReference type="InterPro" id="IPR037099">
    <property type="entry name" value="Fum_R/Succ_DH_flav-like_C_sf"/>
</dbReference>
<evidence type="ECO:0000259" key="3">
    <source>
        <dbReference type="Pfam" id="PF00890"/>
    </source>
</evidence>
<dbReference type="InterPro" id="IPR003953">
    <property type="entry name" value="FAD-dep_OxRdtase_2_FAD-bd"/>
</dbReference>
<dbReference type="PANTHER" id="PTHR11632:SF53">
    <property type="entry name" value="SUCCINATE DEHYDROGENASE FLAVOPROTEIN SUBUNIT"/>
    <property type="match status" value="1"/>
</dbReference>
<dbReference type="Gene3D" id="3.90.700.10">
    <property type="entry name" value="Succinate dehydrogenase/fumarate reductase flavoprotein, catalytic domain"/>
    <property type="match status" value="1"/>
</dbReference>
<dbReference type="SUPFAM" id="SSF46977">
    <property type="entry name" value="Succinate dehydrogenase/fumarate reductase flavoprotein C-terminal domain"/>
    <property type="match status" value="1"/>
</dbReference>
<dbReference type="Gene3D" id="1.20.58.100">
    <property type="entry name" value="Fumarate reductase/succinate dehydrogenase flavoprotein-like, C-terminal domain"/>
    <property type="match status" value="1"/>
</dbReference>
<dbReference type="InterPro" id="IPR015939">
    <property type="entry name" value="Fum_Rdtase/Succ_DH_flav-like_C"/>
</dbReference>
<keyword evidence="2 5" id="KW-0560">Oxidoreductase</keyword>
<dbReference type="EC" id="1.3.5.1" evidence="5"/>
<name>A0ABT1K637_9ACTN</name>
<dbReference type="Gene3D" id="3.50.50.60">
    <property type="entry name" value="FAD/NAD(P)-binding domain"/>
    <property type="match status" value="1"/>
</dbReference>
<accession>A0ABT1K637</accession>
<dbReference type="Pfam" id="PF02910">
    <property type="entry name" value="Succ_DH_flav_C"/>
    <property type="match status" value="1"/>
</dbReference>